<gene>
    <name evidence="2" type="ORF">X975_07501</name>
</gene>
<evidence type="ECO:0000313" key="3">
    <source>
        <dbReference type="Proteomes" id="UP000054359"/>
    </source>
</evidence>
<protein>
    <submittedName>
        <fullName evidence="2">Uncharacterized protein</fullName>
    </submittedName>
</protein>
<feature type="compositionally biased region" description="Basic and acidic residues" evidence="1">
    <location>
        <begin position="19"/>
        <end position="31"/>
    </location>
</feature>
<evidence type="ECO:0000313" key="2">
    <source>
        <dbReference type="EMBL" id="KFM72691.1"/>
    </source>
</evidence>
<evidence type="ECO:0000256" key="1">
    <source>
        <dbReference type="SAM" id="MobiDB-lite"/>
    </source>
</evidence>
<dbReference type="Proteomes" id="UP000054359">
    <property type="component" value="Unassembled WGS sequence"/>
</dbReference>
<feature type="non-terminal residue" evidence="2">
    <location>
        <position position="64"/>
    </location>
</feature>
<reference evidence="2 3" key="1">
    <citation type="submission" date="2013-11" db="EMBL/GenBank/DDBJ databases">
        <title>Genome sequencing of Stegodyphus mimosarum.</title>
        <authorList>
            <person name="Bechsgaard J."/>
        </authorList>
    </citation>
    <scope>NUCLEOTIDE SEQUENCE [LARGE SCALE GENOMIC DNA]</scope>
</reference>
<proteinExistence type="predicted"/>
<name>A0A087U5Q2_STEMI</name>
<feature type="compositionally biased region" description="Acidic residues" evidence="1">
    <location>
        <begin position="1"/>
        <end position="18"/>
    </location>
</feature>
<keyword evidence="3" id="KW-1185">Reference proteome</keyword>
<organism evidence="2 3">
    <name type="scientific">Stegodyphus mimosarum</name>
    <name type="common">African social velvet spider</name>
    <dbReference type="NCBI Taxonomy" id="407821"/>
    <lineage>
        <taxon>Eukaryota</taxon>
        <taxon>Metazoa</taxon>
        <taxon>Ecdysozoa</taxon>
        <taxon>Arthropoda</taxon>
        <taxon>Chelicerata</taxon>
        <taxon>Arachnida</taxon>
        <taxon>Araneae</taxon>
        <taxon>Araneomorphae</taxon>
        <taxon>Entelegynae</taxon>
        <taxon>Eresoidea</taxon>
        <taxon>Eresidae</taxon>
        <taxon>Stegodyphus</taxon>
    </lineage>
</organism>
<feature type="region of interest" description="Disordered" evidence="1">
    <location>
        <begin position="1"/>
        <end position="34"/>
    </location>
</feature>
<sequence>MDDDVDGLDELFEENENANEEKNAENKDRNEPQVVPAPKRIVKHPRLKFNADRPALKLFCLARV</sequence>
<dbReference type="AlphaFoldDB" id="A0A087U5Q2"/>
<accession>A0A087U5Q2</accession>
<dbReference type="EMBL" id="KK118310">
    <property type="protein sequence ID" value="KFM72691.1"/>
    <property type="molecule type" value="Genomic_DNA"/>
</dbReference>